<sequence>NKARYDRRVAESSLDVGDRVLVQNVRLRGKHKLADKWDSEVYIVESRAGELLVYTVKPEGKEGPLRTLHRDLLLPCGFLSPYVEEEKVAPQPQRGRPGKVHEKEPKSSEQHLEHNEEDSDYFVQEIELSSKTSPVRFVKEYEVMRAPRDVSLRDVEPVIEMLPDSNAARSDLVDSMHDGYLPEPGYSPETQPSSGPSSVHSELMPERRKLEERSCLSDTKQQ</sequence>
<name>A0ABD0MZH2_CIRMR</name>
<feature type="non-terminal residue" evidence="2">
    <location>
        <position position="1"/>
    </location>
</feature>
<feature type="compositionally biased region" description="Polar residues" evidence="1">
    <location>
        <begin position="188"/>
        <end position="200"/>
    </location>
</feature>
<comment type="caution">
    <text evidence="2">The sequence shown here is derived from an EMBL/GenBank/DDBJ whole genome shotgun (WGS) entry which is preliminary data.</text>
</comment>
<proteinExistence type="predicted"/>
<gene>
    <name evidence="2" type="ORF">M9458_049193</name>
</gene>
<feature type="non-terminal residue" evidence="2">
    <location>
        <position position="222"/>
    </location>
</feature>
<evidence type="ECO:0000313" key="2">
    <source>
        <dbReference type="EMBL" id="KAL0154930.1"/>
    </source>
</evidence>
<dbReference type="AlphaFoldDB" id="A0ABD0MZH2"/>
<feature type="region of interest" description="Disordered" evidence="1">
    <location>
        <begin position="87"/>
        <end position="118"/>
    </location>
</feature>
<organism evidence="2 3">
    <name type="scientific">Cirrhinus mrigala</name>
    <name type="common">Mrigala</name>
    <dbReference type="NCBI Taxonomy" id="683832"/>
    <lineage>
        <taxon>Eukaryota</taxon>
        <taxon>Metazoa</taxon>
        <taxon>Chordata</taxon>
        <taxon>Craniata</taxon>
        <taxon>Vertebrata</taxon>
        <taxon>Euteleostomi</taxon>
        <taxon>Actinopterygii</taxon>
        <taxon>Neopterygii</taxon>
        <taxon>Teleostei</taxon>
        <taxon>Ostariophysi</taxon>
        <taxon>Cypriniformes</taxon>
        <taxon>Cyprinidae</taxon>
        <taxon>Labeoninae</taxon>
        <taxon>Labeonini</taxon>
        <taxon>Cirrhinus</taxon>
    </lineage>
</organism>
<feature type="compositionally biased region" description="Basic and acidic residues" evidence="1">
    <location>
        <begin position="203"/>
        <end position="222"/>
    </location>
</feature>
<dbReference type="EMBL" id="JAMKFB020000025">
    <property type="protein sequence ID" value="KAL0154930.1"/>
    <property type="molecule type" value="Genomic_DNA"/>
</dbReference>
<feature type="compositionally biased region" description="Basic and acidic residues" evidence="1">
    <location>
        <begin position="99"/>
        <end position="114"/>
    </location>
</feature>
<evidence type="ECO:0000256" key="1">
    <source>
        <dbReference type="SAM" id="MobiDB-lite"/>
    </source>
</evidence>
<protein>
    <submittedName>
        <fullName evidence="2">Uncharacterized protein</fullName>
    </submittedName>
</protein>
<reference evidence="2 3" key="1">
    <citation type="submission" date="2024-05" db="EMBL/GenBank/DDBJ databases">
        <title>Genome sequencing and assembly of Indian major carp, Cirrhinus mrigala (Hamilton, 1822).</title>
        <authorList>
            <person name="Mohindra V."/>
            <person name="Chowdhury L.M."/>
            <person name="Lal K."/>
            <person name="Jena J.K."/>
        </authorList>
    </citation>
    <scope>NUCLEOTIDE SEQUENCE [LARGE SCALE GENOMIC DNA]</scope>
    <source>
        <strain evidence="2">CM1030</strain>
        <tissue evidence="2">Blood</tissue>
    </source>
</reference>
<feature type="region of interest" description="Disordered" evidence="1">
    <location>
        <begin position="163"/>
        <end position="222"/>
    </location>
</feature>
<accession>A0ABD0MZH2</accession>
<keyword evidence="3" id="KW-1185">Reference proteome</keyword>
<evidence type="ECO:0000313" key="3">
    <source>
        <dbReference type="Proteomes" id="UP001529510"/>
    </source>
</evidence>
<dbReference type="Proteomes" id="UP001529510">
    <property type="component" value="Unassembled WGS sequence"/>
</dbReference>